<feature type="compositionally biased region" description="Polar residues" evidence="1">
    <location>
        <begin position="638"/>
        <end position="669"/>
    </location>
</feature>
<reference evidence="2 3" key="1">
    <citation type="submission" date="2015-03" db="EMBL/GenBank/DDBJ databases">
        <title>RNA-seq based gene annotation and comparative genomics of four Zymoseptoria species reveal species-specific pathogenicity related genes and transposable element activity.</title>
        <authorList>
            <person name="Grandaubert J."/>
            <person name="Bhattacharyya A."/>
            <person name="Stukenbrock E.H."/>
        </authorList>
    </citation>
    <scope>NUCLEOTIDE SEQUENCE [LARGE SCALE GENOMIC DNA]</scope>
    <source>
        <strain evidence="2 3">Zb18110</strain>
    </source>
</reference>
<feature type="region of interest" description="Disordered" evidence="1">
    <location>
        <begin position="62"/>
        <end position="103"/>
    </location>
</feature>
<gene>
    <name evidence="2" type="ORF">TI39_contig4119g00014</name>
</gene>
<feature type="region of interest" description="Disordered" evidence="1">
    <location>
        <begin position="482"/>
        <end position="545"/>
    </location>
</feature>
<evidence type="ECO:0000313" key="2">
    <source>
        <dbReference type="EMBL" id="KJX95310.1"/>
    </source>
</evidence>
<feature type="region of interest" description="Disordered" evidence="1">
    <location>
        <begin position="208"/>
        <end position="267"/>
    </location>
</feature>
<feature type="compositionally biased region" description="Polar residues" evidence="1">
    <location>
        <begin position="535"/>
        <end position="544"/>
    </location>
</feature>
<proteinExistence type="predicted"/>
<protein>
    <recommendedName>
        <fullName evidence="4">LPXTG-motif cell wall anchor domain protein</fullName>
    </recommendedName>
</protein>
<evidence type="ECO:0000313" key="3">
    <source>
        <dbReference type="Proteomes" id="UP000033647"/>
    </source>
</evidence>
<comment type="caution">
    <text evidence="2">The sequence shown here is derived from an EMBL/GenBank/DDBJ whole genome shotgun (WGS) entry which is preliminary data.</text>
</comment>
<feature type="region of interest" description="Disordered" evidence="1">
    <location>
        <begin position="376"/>
        <end position="461"/>
    </location>
</feature>
<keyword evidence="3" id="KW-1185">Reference proteome</keyword>
<feature type="compositionally biased region" description="Basic and acidic residues" evidence="1">
    <location>
        <begin position="515"/>
        <end position="528"/>
    </location>
</feature>
<dbReference type="Proteomes" id="UP000033647">
    <property type="component" value="Unassembled WGS sequence"/>
</dbReference>
<dbReference type="OrthoDB" id="5369729at2759"/>
<feature type="compositionally biased region" description="Low complexity" evidence="1">
    <location>
        <begin position="484"/>
        <end position="514"/>
    </location>
</feature>
<feature type="compositionally biased region" description="Basic and acidic residues" evidence="1">
    <location>
        <begin position="208"/>
        <end position="217"/>
    </location>
</feature>
<dbReference type="AlphaFoldDB" id="A0A0F4GGG8"/>
<feature type="compositionally biased region" description="Polar residues" evidence="1">
    <location>
        <begin position="681"/>
        <end position="712"/>
    </location>
</feature>
<dbReference type="STRING" id="1047168.A0A0F4GGG8"/>
<feature type="region of interest" description="Disordered" evidence="1">
    <location>
        <begin position="132"/>
        <end position="171"/>
    </location>
</feature>
<accession>A0A0F4GGG8</accession>
<feature type="region of interest" description="Disordered" evidence="1">
    <location>
        <begin position="301"/>
        <end position="346"/>
    </location>
</feature>
<feature type="compositionally biased region" description="Basic and acidic residues" evidence="1">
    <location>
        <begin position="70"/>
        <end position="79"/>
    </location>
</feature>
<dbReference type="EMBL" id="LAFY01004079">
    <property type="protein sequence ID" value="KJX95310.1"/>
    <property type="molecule type" value="Genomic_DNA"/>
</dbReference>
<organism evidence="2 3">
    <name type="scientific">Zymoseptoria brevis</name>
    <dbReference type="NCBI Taxonomy" id="1047168"/>
    <lineage>
        <taxon>Eukaryota</taxon>
        <taxon>Fungi</taxon>
        <taxon>Dikarya</taxon>
        <taxon>Ascomycota</taxon>
        <taxon>Pezizomycotina</taxon>
        <taxon>Dothideomycetes</taxon>
        <taxon>Dothideomycetidae</taxon>
        <taxon>Mycosphaerellales</taxon>
        <taxon>Mycosphaerellaceae</taxon>
        <taxon>Zymoseptoria</taxon>
    </lineage>
</organism>
<feature type="compositionally biased region" description="Polar residues" evidence="1">
    <location>
        <begin position="251"/>
        <end position="260"/>
    </location>
</feature>
<feature type="region of interest" description="Disordered" evidence="1">
    <location>
        <begin position="638"/>
        <end position="748"/>
    </location>
</feature>
<evidence type="ECO:0008006" key="4">
    <source>
        <dbReference type="Google" id="ProtNLM"/>
    </source>
</evidence>
<name>A0A0F4GGG8_9PEZI</name>
<sequence length="886" mass="97275">MTMLPYSLLNANDSGFFDTSETKMTHDDSTRAGQLVWKQLAFAEEALPPRKKIVPTRIPVASSSWTAARPRHDSRREQQQRQTSLISRRAARNRSCPRISNIKTTTHSRTNFIPISISSAAVTPASKFQLTKSDPAASTTPAHTCLSSTLTKHPRGNNLASPPPSTTTKQSRFLLQSPCIHIHVPPTLNRLARTFASSSPCAIHHDQRACTVSDKRSNNQTPLKDQDHTPQLARQRTFPLTPLRSREDPSTSRTGNSRTARLSHSKSHSLAVLNMARSSPLFPPTHDDIFLELANDSMTTRDDSISFSHSRSFADKRRATPADAPRPSTSGSIYARPSSRLHTSRASADLMRQGSHFRSPPQQEENHNVFAREQDARARRHTELPAHSPLSPSRLARRTHSPTTSVYGRRPPSIGGATATGQQRHNGPFESRMYDSPDESANEETAPKGPESTSAQSDGAETVWDELDELKSRIKRLELTGKPAATSSAAVSGGSSSDRPRTATTAPTTINSSPKQERKKERESEKETSIASPEDATNTPSGSNIHPLLHQALAKAKPLLNPTLYRSLDATATDALQLAAMTGSAGPHGTTYSAASFMTGMGSSDRHVRRKADNMCRNLTDLCLALCEGKHEASRALVSQPSMESVAQRSPSVLHSRQTLRPGPSNNVRPMSRLEARRSSIFGTSPTSDSSPQVSLGESSPLDQDATMTQNFYRKRGPRTSLGSGLARRRAQQLDDVSGTDEEEPTIRPVSRATTEVNGFRTRPRFASDHRSTAPAPLRSPALREVMASQRSNEEAYGSNRVASYGSEQRIGSEHRFRRSFQDQQFAPATPEEEESELTDFHPISRPPQRVTSLGRFSSRRAATEKQAQGQGYSPGLQQRRHVIVE</sequence>
<evidence type="ECO:0000256" key="1">
    <source>
        <dbReference type="SAM" id="MobiDB-lite"/>
    </source>
</evidence>
<feature type="region of interest" description="Disordered" evidence="1">
    <location>
        <begin position="787"/>
        <end position="809"/>
    </location>
</feature>
<feature type="compositionally biased region" description="Polar residues" evidence="1">
    <location>
        <begin position="132"/>
        <end position="151"/>
    </location>
</feature>
<feature type="region of interest" description="Disordered" evidence="1">
    <location>
        <begin position="825"/>
        <end position="886"/>
    </location>
</feature>